<feature type="chain" id="PRO_5015472238" evidence="1">
    <location>
        <begin position="25"/>
        <end position="578"/>
    </location>
</feature>
<keyword evidence="1" id="KW-0732">Signal</keyword>
<dbReference type="VEuPathDB" id="FungiDB:PSTT_11279"/>
<comment type="caution">
    <text evidence="2">The sequence shown here is derived from an EMBL/GenBank/DDBJ whole genome shotgun (WGS) entry which is preliminary data.</text>
</comment>
<sequence>MSLSALRTCLLSISLFGLISGTCGFPNVEDTLALAWDRGCEGSEPLDIARGVATDRLTDDEDHHLISEIGAGELQPLNRHSSSIRHKPSIYSIIMTDHKKTGMSDKADIYRGHMTTQRTKMKISQEDASEHIREYYQKRIWMKMGRLHGNLQLGLSESGYEAFHPLLLEIWKSLGEFSPKGDVEIKTNPEAEKHEVISLKGDEKMETTPEAKELGILSNILVQFERISAIGLAEKARNSHFRLSNIYSVIMNLSDTLVAHLAFSARYKSIRDGTLEMFLNDRKNLMITFNYFWGKFIHRGDTTSLCLNHYHGLEIGLRDIPFSEDMQVLNDDTRADLSRIKIAMEMLKLKTSKSGPTRDYDFDVLFLAKEFIHITSTRINPSVTPSLRFYIETTHSILALKIFKKIVELSNEYDGDSNLLPGAIKCSSVLIQALSFLKGKIRAESWEEHKIAFHDRENVDDLEAAIQKFTSALKLVYSKYVRTIQDEALNLAVDESRTKYIPTLSYLTPIFTKEEVSNYHMKLTASDNKLCAKIIQQTHFILAELEKVEESGSRSIKQLYADKIKLIKILHNPTGFRS</sequence>
<feature type="signal peptide" evidence="1">
    <location>
        <begin position="1"/>
        <end position="24"/>
    </location>
</feature>
<organism evidence="2 3">
    <name type="scientific">Puccinia striiformis</name>
    <dbReference type="NCBI Taxonomy" id="27350"/>
    <lineage>
        <taxon>Eukaryota</taxon>
        <taxon>Fungi</taxon>
        <taxon>Dikarya</taxon>
        <taxon>Basidiomycota</taxon>
        <taxon>Pucciniomycotina</taxon>
        <taxon>Pucciniomycetes</taxon>
        <taxon>Pucciniales</taxon>
        <taxon>Pucciniaceae</taxon>
        <taxon>Puccinia</taxon>
    </lineage>
</organism>
<evidence type="ECO:0000313" key="2">
    <source>
        <dbReference type="EMBL" id="POW21805.1"/>
    </source>
</evidence>
<reference evidence="3" key="3">
    <citation type="journal article" date="2018" name="Mol. Plant Microbe Interact.">
        <title>Genome sequence resources for the wheat stripe rust pathogen (Puccinia striiformis f. sp. tritici) and the barley stripe rust pathogen (Puccinia striiformis f. sp. hordei).</title>
        <authorList>
            <person name="Xia C."/>
            <person name="Wang M."/>
            <person name="Yin C."/>
            <person name="Cornejo O.E."/>
            <person name="Hulbert S.H."/>
            <person name="Chen X."/>
        </authorList>
    </citation>
    <scope>NUCLEOTIDE SEQUENCE [LARGE SCALE GENOMIC DNA]</scope>
    <source>
        <strain evidence="3">93TX-2</strain>
    </source>
</reference>
<accession>A0A2S4WJ45</accession>
<reference evidence="2 3" key="1">
    <citation type="submission" date="2017-12" db="EMBL/GenBank/DDBJ databases">
        <title>Gene loss provides genomic basis for host adaptation in cereal stripe rust fungi.</title>
        <authorList>
            <person name="Xia C."/>
        </authorList>
    </citation>
    <scope>NUCLEOTIDE SEQUENCE [LARGE SCALE GENOMIC DNA]</scope>
    <source>
        <strain evidence="2 3">93TX-2</strain>
    </source>
</reference>
<dbReference type="VEuPathDB" id="FungiDB:PSTT_15969"/>
<dbReference type="VEuPathDB" id="FungiDB:PSHT_01918"/>
<proteinExistence type="predicted"/>
<evidence type="ECO:0000256" key="1">
    <source>
        <dbReference type="SAM" id="SignalP"/>
    </source>
</evidence>
<dbReference type="AlphaFoldDB" id="A0A2S4WJ45"/>
<evidence type="ECO:0000313" key="3">
    <source>
        <dbReference type="Proteomes" id="UP000238274"/>
    </source>
</evidence>
<keyword evidence="3" id="KW-1185">Reference proteome</keyword>
<reference evidence="3" key="2">
    <citation type="journal article" date="2018" name="BMC Genomics">
        <title>Genomic insights into host adaptation between the wheat stripe rust pathogen (Puccinia striiformis f. sp. tritici) and the barley stripe rust pathogen (Puccinia striiformis f. sp. hordei).</title>
        <authorList>
            <person name="Xia C."/>
            <person name="Wang M."/>
            <person name="Yin C."/>
            <person name="Cornejo O.E."/>
            <person name="Hulbert S.H."/>
            <person name="Chen X."/>
        </authorList>
    </citation>
    <scope>NUCLEOTIDE SEQUENCE [LARGE SCALE GENOMIC DNA]</scope>
    <source>
        <strain evidence="3">93TX-2</strain>
    </source>
</reference>
<dbReference type="Proteomes" id="UP000238274">
    <property type="component" value="Unassembled WGS sequence"/>
</dbReference>
<gene>
    <name evidence="2" type="ORF">PSHT_01918</name>
</gene>
<dbReference type="EMBL" id="PKSM01000016">
    <property type="protein sequence ID" value="POW21805.1"/>
    <property type="molecule type" value="Genomic_DNA"/>
</dbReference>
<name>A0A2S4WJ45_9BASI</name>
<protein>
    <submittedName>
        <fullName evidence="2">Uncharacterized protein</fullName>
    </submittedName>
</protein>